<comment type="caution">
    <text evidence="1">The sequence shown here is derived from an EMBL/GenBank/DDBJ whole genome shotgun (WGS) entry which is preliminary data.</text>
</comment>
<dbReference type="EMBL" id="BARU01039663">
    <property type="protein sequence ID" value="GAH83577.1"/>
    <property type="molecule type" value="Genomic_DNA"/>
</dbReference>
<name>X1IPG2_9ZZZZ</name>
<proteinExistence type="predicted"/>
<dbReference type="AlphaFoldDB" id="X1IPG2"/>
<protein>
    <submittedName>
        <fullName evidence="1">Uncharacterized protein</fullName>
    </submittedName>
</protein>
<accession>X1IPG2</accession>
<sequence>DYKICAIDERLVNVEVYLTFVVETQLTAPTAITAEIGSFVGSTIVWDVVWVEGTSSPVMLELESEPDGVLLRWTLEGDPESSLELPSVDITITVSEEPLVLS</sequence>
<feature type="non-terminal residue" evidence="1">
    <location>
        <position position="1"/>
    </location>
</feature>
<organism evidence="1">
    <name type="scientific">marine sediment metagenome</name>
    <dbReference type="NCBI Taxonomy" id="412755"/>
    <lineage>
        <taxon>unclassified sequences</taxon>
        <taxon>metagenomes</taxon>
        <taxon>ecological metagenomes</taxon>
    </lineage>
</organism>
<evidence type="ECO:0000313" key="1">
    <source>
        <dbReference type="EMBL" id="GAH83577.1"/>
    </source>
</evidence>
<gene>
    <name evidence="1" type="ORF">S03H2_61442</name>
</gene>
<reference evidence="1" key="1">
    <citation type="journal article" date="2014" name="Front. Microbiol.">
        <title>High frequency of phylogenetically diverse reductive dehalogenase-homologous genes in deep subseafloor sedimentary metagenomes.</title>
        <authorList>
            <person name="Kawai M."/>
            <person name="Futagami T."/>
            <person name="Toyoda A."/>
            <person name="Takaki Y."/>
            <person name="Nishi S."/>
            <person name="Hori S."/>
            <person name="Arai W."/>
            <person name="Tsubouchi T."/>
            <person name="Morono Y."/>
            <person name="Uchiyama I."/>
            <person name="Ito T."/>
            <person name="Fujiyama A."/>
            <person name="Inagaki F."/>
            <person name="Takami H."/>
        </authorList>
    </citation>
    <scope>NUCLEOTIDE SEQUENCE</scope>
    <source>
        <strain evidence="1">Expedition CK06-06</strain>
    </source>
</reference>